<protein>
    <recommendedName>
        <fullName evidence="5">DUF4377 domain-containing protein</fullName>
    </recommendedName>
</protein>
<dbReference type="InterPro" id="IPR005184">
    <property type="entry name" value="DUF306_Meta_HslJ"/>
</dbReference>
<dbReference type="RefSeq" id="WP_068760381.1">
    <property type="nucleotide sequence ID" value="NZ_LXIE01000001.1"/>
</dbReference>
<organism evidence="3 4">
    <name type="scientific">Aequorivita soesokkakensis</name>
    <dbReference type="NCBI Taxonomy" id="1385699"/>
    <lineage>
        <taxon>Bacteria</taxon>
        <taxon>Pseudomonadati</taxon>
        <taxon>Bacteroidota</taxon>
        <taxon>Flavobacteriia</taxon>
        <taxon>Flavobacteriales</taxon>
        <taxon>Flavobacteriaceae</taxon>
        <taxon>Aequorivita</taxon>
    </lineage>
</organism>
<dbReference type="InterPro" id="IPR053147">
    <property type="entry name" value="Hsp_HslJ-like"/>
</dbReference>
<dbReference type="Pfam" id="PF03724">
    <property type="entry name" value="META"/>
    <property type="match status" value="1"/>
</dbReference>
<feature type="domain" description="DUF4377" evidence="2">
    <location>
        <begin position="32"/>
        <end position="110"/>
    </location>
</feature>
<feature type="domain" description="DUF306" evidence="1">
    <location>
        <begin position="120"/>
        <end position="224"/>
    </location>
</feature>
<dbReference type="AlphaFoldDB" id="A0A1A9LH44"/>
<dbReference type="InterPro" id="IPR038670">
    <property type="entry name" value="HslJ-like_sf"/>
</dbReference>
<evidence type="ECO:0008006" key="5">
    <source>
        <dbReference type="Google" id="ProtNLM"/>
    </source>
</evidence>
<proteinExistence type="predicted"/>
<dbReference type="STRING" id="1385699.A7A78_01075"/>
<reference evidence="3 4" key="1">
    <citation type="submission" date="2016-05" db="EMBL/GenBank/DDBJ databases">
        <title>Genome sequencing of Vitellibacter soesokkakensis RSSK-12.</title>
        <authorList>
            <person name="Thevarajoo S."/>
            <person name="Selvaratnam C."/>
            <person name="Goh K.M."/>
            <person name="Chan K.-G."/>
            <person name="Chong C.S."/>
        </authorList>
    </citation>
    <scope>NUCLEOTIDE SEQUENCE [LARGE SCALE GENOMIC DNA]</scope>
    <source>
        <strain evidence="3 4">RSSK-12</strain>
    </source>
</reference>
<evidence type="ECO:0000313" key="3">
    <source>
        <dbReference type="EMBL" id="OAD92530.1"/>
    </source>
</evidence>
<gene>
    <name evidence="3" type="ORF">A7A78_01075</name>
</gene>
<dbReference type="Pfam" id="PF14302">
    <property type="entry name" value="DUF4377"/>
    <property type="match status" value="1"/>
</dbReference>
<dbReference type="Gene3D" id="2.40.128.270">
    <property type="match status" value="1"/>
</dbReference>
<sequence length="228" mass="25620">MKFLLAFFISAIALNTCGDNSSEKNAETILFVNSSKVECTGVSKMQCLQIQESETFKPNGWKNFYGNIEGFEYEPGYIYKLSVKKEKLDPATVPADASTLKYSLVKVIEKNRDEKMRLNDIWAVKAIDGEMIDSEKLQKQPVLEIHLNEMKIFGNDGCNNMFGSIETLDEKNIAFGAIGGTKMACPNMELSSKYTSALGKTKTYKLDGLQLYFYDADGNEVLKYQKVD</sequence>
<name>A0A1A9LH44_9FLAO</name>
<dbReference type="OrthoDB" id="880459at2"/>
<comment type="caution">
    <text evidence="3">The sequence shown here is derived from an EMBL/GenBank/DDBJ whole genome shotgun (WGS) entry which is preliminary data.</text>
</comment>
<evidence type="ECO:0000259" key="2">
    <source>
        <dbReference type="Pfam" id="PF14302"/>
    </source>
</evidence>
<dbReference type="PANTHER" id="PTHR35535:SF2">
    <property type="entry name" value="DUF306 DOMAIN-CONTAINING PROTEIN"/>
    <property type="match status" value="1"/>
</dbReference>
<evidence type="ECO:0000259" key="1">
    <source>
        <dbReference type="Pfam" id="PF03724"/>
    </source>
</evidence>
<evidence type="ECO:0000313" key="4">
    <source>
        <dbReference type="Proteomes" id="UP000077552"/>
    </source>
</evidence>
<dbReference type="InterPro" id="IPR025485">
    <property type="entry name" value="DUF4377"/>
</dbReference>
<keyword evidence="4" id="KW-1185">Reference proteome</keyword>
<dbReference type="EMBL" id="LXIE01000001">
    <property type="protein sequence ID" value="OAD92530.1"/>
    <property type="molecule type" value="Genomic_DNA"/>
</dbReference>
<dbReference type="Proteomes" id="UP000077552">
    <property type="component" value="Unassembled WGS sequence"/>
</dbReference>
<dbReference type="PANTHER" id="PTHR35535">
    <property type="entry name" value="HEAT SHOCK PROTEIN HSLJ"/>
    <property type="match status" value="1"/>
</dbReference>
<accession>A0A1A9LH44</accession>